<accession>A0A975DGM1</accession>
<organism evidence="1 2">
    <name type="scientific">Pseudoalteromonas xiamenensis</name>
    <dbReference type="NCBI Taxonomy" id="882626"/>
    <lineage>
        <taxon>Bacteria</taxon>
        <taxon>Pseudomonadati</taxon>
        <taxon>Pseudomonadota</taxon>
        <taxon>Gammaproteobacteria</taxon>
        <taxon>Alteromonadales</taxon>
        <taxon>Pseudoalteromonadaceae</taxon>
        <taxon>Pseudoalteromonas</taxon>
    </lineage>
</organism>
<sequence length="88" mass="9737">MRQMEMVKLQTFISKAKQLRQAVTRYSKPSTSTLPQSLDPSADLQELIGKLNRLCATNLSDGCYPIYLSSTTVLVKVRAGAVVGINEY</sequence>
<keyword evidence="2" id="KW-1185">Reference proteome</keyword>
<dbReference type="EMBL" id="CP072133">
    <property type="protein sequence ID" value="QTH71488.1"/>
    <property type="molecule type" value="Genomic_DNA"/>
</dbReference>
<protein>
    <submittedName>
        <fullName evidence="1">Uncharacterized protein</fullName>
    </submittedName>
</protein>
<gene>
    <name evidence="1" type="ORF">J5O05_00360</name>
</gene>
<evidence type="ECO:0000313" key="2">
    <source>
        <dbReference type="Proteomes" id="UP000664904"/>
    </source>
</evidence>
<reference evidence="1" key="1">
    <citation type="submission" date="2021-03" db="EMBL/GenBank/DDBJ databases">
        <title>Complete Genome of Pseudoalteromonas xiamenensis STKMTI.2, a new potential marine bacterium producing anti-Vibrio compounds.</title>
        <authorList>
            <person name="Handayani D.P."/>
            <person name="Isnansetyo A."/>
            <person name="Istiqomah I."/>
            <person name="Jumina J."/>
        </authorList>
    </citation>
    <scope>NUCLEOTIDE SEQUENCE</scope>
    <source>
        <strain evidence="1">STKMTI.2</strain>
    </source>
</reference>
<name>A0A975DGM1_9GAMM</name>
<dbReference type="KEGG" id="pxi:J5O05_00360"/>
<dbReference type="Proteomes" id="UP000664904">
    <property type="component" value="Chromosome"/>
</dbReference>
<proteinExistence type="predicted"/>
<dbReference type="RefSeq" id="WP_208843114.1">
    <property type="nucleotide sequence ID" value="NZ_CP072133.1"/>
</dbReference>
<evidence type="ECO:0000313" key="1">
    <source>
        <dbReference type="EMBL" id="QTH71488.1"/>
    </source>
</evidence>
<dbReference type="AlphaFoldDB" id="A0A975DGM1"/>